<dbReference type="InterPro" id="IPR001752">
    <property type="entry name" value="Kinesin_motor_dom"/>
</dbReference>
<feature type="binding site" evidence="10">
    <location>
        <begin position="101"/>
        <end position="108"/>
    </location>
    <ligand>
        <name>ATP</name>
        <dbReference type="ChEBI" id="CHEBI:30616"/>
    </ligand>
</feature>
<evidence type="ECO:0000313" key="15">
    <source>
        <dbReference type="Proteomes" id="UP000054558"/>
    </source>
</evidence>
<dbReference type="GO" id="GO:0007018">
    <property type="term" value="P:microtubule-based movement"/>
    <property type="evidence" value="ECO:0007669"/>
    <property type="project" value="InterPro"/>
</dbReference>
<reference evidence="14 15" key="1">
    <citation type="journal article" date="2014" name="Nat. Commun.">
        <title>Klebsormidium flaccidum genome reveals primary factors for plant terrestrial adaptation.</title>
        <authorList>
            <person name="Hori K."/>
            <person name="Maruyama F."/>
            <person name="Fujisawa T."/>
            <person name="Togashi T."/>
            <person name="Yamamoto N."/>
            <person name="Seo M."/>
            <person name="Sato S."/>
            <person name="Yamada T."/>
            <person name="Mori H."/>
            <person name="Tajima N."/>
            <person name="Moriyama T."/>
            <person name="Ikeuchi M."/>
            <person name="Watanabe M."/>
            <person name="Wada H."/>
            <person name="Kobayashi K."/>
            <person name="Saito M."/>
            <person name="Masuda T."/>
            <person name="Sasaki-Sekimoto Y."/>
            <person name="Mashiguchi K."/>
            <person name="Awai K."/>
            <person name="Shimojima M."/>
            <person name="Masuda S."/>
            <person name="Iwai M."/>
            <person name="Nobusawa T."/>
            <person name="Narise T."/>
            <person name="Kondo S."/>
            <person name="Saito H."/>
            <person name="Sato R."/>
            <person name="Murakawa M."/>
            <person name="Ihara Y."/>
            <person name="Oshima-Yamada Y."/>
            <person name="Ohtaka K."/>
            <person name="Satoh M."/>
            <person name="Sonobe K."/>
            <person name="Ishii M."/>
            <person name="Ohtani R."/>
            <person name="Kanamori-Sato M."/>
            <person name="Honoki R."/>
            <person name="Miyazaki D."/>
            <person name="Mochizuki H."/>
            <person name="Umetsu J."/>
            <person name="Higashi K."/>
            <person name="Shibata D."/>
            <person name="Kamiya Y."/>
            <person name="Sato N."/>
            <person name="Nakamura Y."/>
            <person name="Tabata S."/>
            <person name="Ida S."/>
            <person name="Kurokawa K."/>
            <person name="Ohta H."/>
        </authorList>
    </citation>
    <scope>NUCLEOTIDE SEQUENCE [LARGE SCALE GENOMIC DNA]</scope>
    <source>
        <strain evidence="14 15">NIES-2285</strain>
    </source>
</reference>
<dbReference type="EMBL" id="DF237305">
    <property type="protein sequence ID" value="GAQ87488.1"/>
    <property type="molecule type" value="Genomic_DNA"/>
</dbReference>
<keyword evidence="2" id="KW-0963">Cytoplasm</keyword>
<dbReference type="CDD" id="cd01364">
    <property type="entry name" value="KISc_BimC_Eg5"/>
    <property type="match status" value="1"/>
</dbReference>
<evidence type="ECO:0000259" key="13">
    <source>
        <dbReference type="PROSITE" id="PS50067"/>
    </source>
</evidence>
<dbReference type="PRINTS" id="PR00380">
    <property type="entry name" value="KINESINHEAVY"/>
</dbReference>
<feature type="region of interest" description="Disordered" evidence="12">
    <location>
        <begin position="614"/>
        <end position="640"/>
    </location>
</feature>
<accession>A0A1Y1IH75</accession>
<dbReference type="InterPro" id="IPR019821">
    <property type="entry name" value="Kinesin_motor_CS"/>
</dbReference>
<dbReference type="FunFam" id="3.40.850.10:FF:000019">
    <property type="entry name" value="Kinesin-like protein KIN-5D"/>
    <property type="match status" value="1"/>
</dbReference>
<feature type="region of interest" description="Disordered" evidence="12">
    <location>
        <begin position="847"/>
        <end position="871"/>
    </location>
</feature>
<evidence type="ECO:0000256" key="8">
    <source>
        <dbReference type="ARBA" id="ARBA00034704"/>
    </source>
</evidence>
<keyword evidence="15" id="KW-1185">Reference proteome</keyword>
<dbReference type="GO" id="GO:0008574">
    <property type="term" value="F:plus-end-directed microtubule motor activity"/>
    <property type="evidence" value="ECO:0000318"/>
    <property type="project" value="GO_Central"/>
</dbReference>
<protein>
    <submittedName>
        <fullName evidence="14">Kinesin-like protein</fullName>
    </submittedName>
</protein>
<feature type="compositionally biased region" description="Basic and acidic residues" evidence="12">
    <location>
        <begin position="614"/>
        <end position="628"/>
    </location>
</feature>
<dbReference type="OMA" id="NEACSIN"/>
<dbReference type="Gene3D" id="3.40.850.10">
    <property type="entry name" value="Kinesin motor domain"/>
    <property type="match status" value="1"/>
</dbReference>
<dbReference type="GO" id="GO:0051231">
    <property type="term" value="P:spindle elongation"/>
    <property type="evidence" value="ECO:0000318"/>
    <property type="project" value="GO_Central"/>
</dbReference>
<dbReference type="InterPro" id="IPR047241">
    <property type="entry name" value="KIF11-like_kin_motor_dom"/>
</dbReference>
<feature type="region of interest" description="Disordered" evidence="12">
    <location>
        <begin position="989"/>
        <end position="1027"/>
    </location>
</feature>
<keyword evidence="3" id="KW-0493">Microtubule</keyword>
<dbReference type="PROSITE" id="PS50067">
    <property type="entry name" value="KINESIN_MOTOR_2"/>
    <property type="match status" value="1"/>
</dbReference>
<dbReference type="STRING" id="105231.A0A1Y1IH75"/>
<organism evidence="14 15">
    <name type="scientific">Klebsormidium nitens</name>
    <name type="common">Green alga</name>
    <name type="synonym">Ulothrix nitens</name>
    <dbReference type="NCBI Taxonomy" id="105231"/>
    <lineage>
        <taxon>Eukaryota</taxon>
        <taxon>Viridiplantae</taxon>
        <taxon>Streptophyta</taxon>
        <taxon>Klebsormidiophyceae</taxon>
        <taxon>Klebsormidiales</taxon>
        <taxon>Klebsormidiaceae</taxon>
        <taxon>Klebsormidium</taxon>
    </lineage>
</organism>
<dbReference type="Proteomes" id="UP000054558">
    <property type="component" value="Unassembled WGS sequence"/>
</dbReference>
<evidence type="ECO:0000256" key="6">
    <source>
        <dbReference type="ARBA" id="ARBA00023175"/>
    </source>
</evidence>
<dbReference type="Pfam" id="PF00225">
    <property type="entry name" value="Kinesin"/>
    <property type="match status" value="1"/>
</dbReference>
<proteinExistence type="inferred from homology"/>
<evidence type="ECO:0000313" key="14">
    <source>
        <dbReference type="EMBL" id="GAQ87488.1"/>
    </source>
</evidence>
<feature type="domain" description="Kinesin motor" evidence="13">
    <location>
        <begin position="15"/>
        <end position="363"/>
    </location>
</feature>
<keyword evidence="7" id="KW-0206">Cytoskeleton</keyword>
<keyword evidence="6 10" id="KW-0505">Motor protein</keyword>
<dbReference type="SUPFAM" id="SSF52540">
    <property type="entry name" value="P-loop containing nucleoside triphosphate hydrolases"/>
    <property type="match status" value="1"/>
</dbReference>
<name>A0A1Y1IH75_KLENI</name>
<evidence type="ECO:0000256" key="5">
    <source>
        <dbReference type="ARBA" id="ARBA00022840"/>
    </source>
</evidence>
<evidence type="ECO:0000256" key="2">
    <source>
        <dbReference type="ARBA" id="ARBA00022490"/>
    </source>
</evidence>
<feature type="coiled-coil region" evidence="11">
    <location>
        <begin position="379"/>
        <end position="485"/>
    </location>
</feature>
<gene>
    <name evidence="14" type="ORF">KFL_003560150</name>
</gene>
<dbReference type="InterPro" id="IPR047149">
    <property type="entry name" value="KIF11-like"/>
</dbReference>
<sequence>MAAVHGGREKDKGVNVQVLVRCRPSNEEESKQSAFQAVVCNEARKEVAVHQSIAGKQIDRTFTFDKVFGPESKQCELYEQAVVPIVHEVLEGFNCTIFAYGQTGTGKTYTMEGNAKKGKDSTLPEGAGVIPRAVQQIFDTLESQSAEYSVKTTFLELYNEEITDLLATDVDMIKGSSADGGSRKPLALMEDGRGGVIVRGLEEEIVKNAGEIYSLLDRGSAKRRTAETLLNKQSSRSHSVFAITIHIKESTPEGEELIKCGKLNLVDLAGSENISRSGASRADGRAQEAGLINKSLLTLGRVITALVEHLGHIPYRDSKLTRLLRDSLGGRTKTCIIATVSPNAHCLEETLSTLDYAQRAKNIKNKPEVNQKMTKTALIKDMAHEIDRLKQELGAAREKNGIYVPRDRYFEDEAYKKELAERVEVLETEAEAKEKVLEETTETCEQQKKQLEDLTLRHTATQGQLEQTQAALLDTQAALQKAEGAVQERDFVIACQKRAEEALVKKADSLRAELHATSQDVTGLFAKIERKSSVEVSNKRTGATAHARVAGQLSALESAIHSAVAAQQAQLAHLATGLAALTDRKERDLPALSAATADLRDLFERETGRALEQVRQHVDAGAQRRGEAEQEDEEAAAAAQAGLGRAVQEAGETLKALQGALDTQHKQVTAMVQQQREATSAALGSCQAMSASMQSALGTLQQAARDCGLLAAETHRGNTQVLATLVQDYKAQAAAEEAALVERVSALVGATLGRQAALLATRVEALEGGLVAGEAGVQAALATMGEHGHAAIDAARTWEQHAEKTAHATLQALTQGGQAMEETAQESASLRVASAHHWTALQATIAQHEKEQQDRQAAERRTAGEADTALLSTVEGWTTTAAKAADDVHQRITTAVTGAHSEEVRSLGALSAVVTNCGTAAARDEEHHSRDVTDVQAALDQFFDHDLLDDISTARTPKRRHIEVPPQATIESLRAPDFSSLVEDFRGKQAQNSNPLLQDGTVKPESRIPCPPTSKSQEGLDRSDSRIPFAALCNN</sequence>
<dbReference type="InterPro" id="IPR027417">
    <property type="entry name" value="P-loop_NTPase"/>
</dbReference>
<dbReference type="GO" id="GO:0072686">
    <property type="term" value="C:mitotic spindle"/>
    <property type="evidence" value="ECO:0000318"/>
    <property type="project" value="GO_Central"/>
</dbReference>
<comment type="similarity">
    <text evidence="8">Belongs to the TRAFAC class myosin-kinesin ATPase superfamily. Kinesin family. KIN-5/BimC subfamily.</text>
</comment>
<dbReference type="PANTHER" id="PTHR47970">
    <property type="entry name" value="KINESIN-LIKE PROTEIN KIF11"/>
    <property type="match status" value="1"/>
</dbReference>
<dbReference type="PANTHER" id="PTHR47970:SF12">
    <property type="entry name" value="KINESIN FAMILY MEMBER 11"/>
    <property type="match status" value="1"/>
</dbReference>
<evidence type="ECO:0000256" key="3">
    <source>
        <dbReference type="ARBA" id="ARBA00022701"/>
    </source>
</evidence>
<dbReference type="OrthoDB" id="3176171at2759"/>
<dbReference type="GO" id="GO:0008017">
    <property type="term" value="F:microtubule binding"/>
    <property type="evidence" value="ECO:0007669"/>
    <property type="project" value="InterPro"/>
</dbReference>
<dbReference type="GO" id="GO:0005876">
    <property type="term" value="C:spindle microtubule"/>
    <property type="evidence" value="ECO:0000318"/>
    <property type="project" value="GO_Central"/>
</dbReference>
<dbReference type="PROSITE" id="PS00411">
    <property type="entry name" value="KINESIN_MOTOR_1"/>
    <property type="match status" value="1"/>
</dbReference>
<evidence type="ECO:0000256" key="12">
    <source>
        <dbReference type="SAM" id="MobiDB-lite"/>
    </source>
</evidence>
<feature type="compositionally biased region" description="Basic and acidic residues" evidence="12">
    <location>
        <begin position="847"/>
        <end position="864"/>
    </location>
</feature>
<evidence type="ECO:0000256" key="11">
    <source>
        <dbReference type="SAM" id="Coils"/>
    </source>
</evidence>
<dbReference type="SMART" id="SM00129">
    <property type="entry name" value="KISc"/>
    <property type="match status" value="1"/>
</dbReference>
<dbReference type="GO" id="GO:0090307">
    <property type="term" value="P:mitotic spindle assembly"/>
    <property type="evidence" value="ECO:0000318"/>
    <property type="project" value="GO_Central"/>
</dbReference>
<comment type="function">
    <text evidence="9">Responsible for microtubule translocation. May be important for the organization of phragmoplast-specific arrays of microtubules. Plays an essential role in stabilizing the mitotic spindle. Required during mitotic cytokinesis.</text>
</comment>
<keyword evidence="4 10" id="KW-0547">Nucleotide-binding</keyword>
<keyword evidence="5 10" id="KW-0067">ATP-binding</keyword>
<dbReference type="GO" id="GO:0005524">
    <property type="term" value="F:ATP binding"/>
    <property type="evidence" value="ECO:0007669"/>
    <property type="project" value="UniProtKB-UniRule"/>
</dbReference>
<evidence type="ECO:0000256" key="1">
    <source>
        <dbReference type="ARBA" id="ARBA00004186"/>
    </source>
</evidence>
<comment type="subcellular location">
    <subcellularLocation>
        <location evidence="1">Cytoplasm</location>
        <location evidence="1">Cytoskeleton</location>
        <location evidence="1">Spindle</location>
    </subcellularLocation>
</comment>
<evidence type="ECO:0000256" key="4">
    <source>
        <dbReference type="ARBA" id="ARBA00022741"/>
    </source>
</evidence>
<evidence type="ECO:0000256" key="7">
    <source>
        <dbReference type="ARBA" id="ARBA00023212"/>
    </source>
</evidence>
<keyword evidence="11" id="KW-0175">Coiled coil</keyword>
<evidence type="ECO:0000256" key="10">
    <source>
        <dbReference type="PROSITE-ProRule" id="PRU00283"/>
    </source>
</evidence>
<evidence type="ECO:0000256" key="9">
    <source>
        <dbReference type="ARBA" id="ARBA00046159"/>
    </source>
</evidence>
<dbReference type="InterPro" id="IPR036961">
    <property type="entry name" value="Kinesin_motor_dom_sf"/>
</dbReference>
<dbReference type="AlphaFoldDB" id="A0A1Y1IH75"/>